<dbReference type="Pfam" id="PF13602">
    <property type="entry name" value="ADH_zinc_N_2"/>
    <property type="match status" value="1"/>
</dbReference>
<dbReference type="InterPro" id="IPR013154">
    <property type="entry name" value="ADH-like_N"/>
</dbReference>
<dbReference type="STRING" id="5786.F1A1W2"/>
<dbReference type="InterPro" id="IPR036736">
    <property type="entry name" value="ACP-like_sf"/>
</dbReference>
<dbReference type="Pfam" id="PF08659">
    <property type="entry name" value="KR"/>
    <property type="match status" value="1"/>
</dbReference>
<feature type="active site" description="Proton donor; for dehydratase activity" evidence="5">
    <location>
        <position position="1130"/>
    </location>
</feature>
<dbReference type="OrthoDB" id="329835at2759"/>
<organism evidence="9 10">
    <name type="scientific">Dictyostelium purpureum</name>
    <name type="common">Slime mold</name>
    <dbReference type="NCBI Taxonomy" id="5786"/>
    <lineage>
        <taxon>Eukaryota</taxon>
        <taxon>Amoebozoa</taxon>
        <taxon>Evosea</taxon>
        <taxon>Eumycetozoa</taxon>
        <taxon>Dictyostelia</taxon>
        <taxon>Dictyosteliales</taxon>
        <taxon>Dictyosteliaceae</taxon>
        <taxon>Dictyostelium</taxon>
    </lineage>
</organism>
<dbReference type="InterPro" id="IPR016035">
    <property type="entry name" value="Acyl_Trfase/lysoPLipase"/>
</dbReference>
<dbReference type="KEGG" id="dpp:DICPUDRAFT_158552"/>
<dbReference type="SUPFAM" id="SSF53335">
    <property type="entry name" value="S-adenosyl-L-methionine-dependent methyltransferases"/>
    <property type="match status" value="1"/>
</dbReference>
<evidence type="ECO:0000256" key="1">
    <source>
        <dbReference type="ARBA" id="ARBA00001957"/>
    </source>
</evidence>
<dbReference type="InterPro" id="IPR057326">
    <property type="entry name" value="KR_dom"/>
</dbReference>
<dbReference type="eggNOG" id="KOG1202">
    <property type="taxonomic scope" value="Eukaryota"/>
</dbReference>
<keyword evidence="4" id="KW-0808">Transferase</keyword>
<dbReference type="PROSITE" id="PS52004">
    <property type="entry name" value="KS3_2"/>
    <property type="match status" value="1"/>
</dbReference>
<dbReference type="Pfam" id="PF02801">
    <property type="entry name" value="Ketoacyl-synt_C"/>
    <property type="match status" value="1"/>
</dbReference>
<dbReference type="EMBL" id="GL871388">
    <property type="protein sequence ID" value="EGC29820.1"/>
    <property type="molecule type" value="Genomic_DNA"/>
</dbReference>
<evidence type="ECO:0000259" key="6">
    <source>
        <dbReference type="PROSITE" id="PS50075"/>
    </source>
</evidence>
<dbReference type="Pfam" id="PF07993">
    <property type="entry name" value="NAD_binding_4"/>
    <property type="match status" value="1"/>
</dbReference>
<evidence type="ECO:0000256" key="2">
    <source>
        <dbReference type="ARBA" id="ARBA00022450"/>
    </source>
</evidence>
<dbReference type="Gene3D" id="3.40.366.10">
    <property type="entry name" value="Malonyl-Coenzyme A Acyl Carrier Protein, domain 2"/>
    <property type="match status" value="1"/>
</dbReference>
<dbReference type="GeneID" id="10504971"/>
<dbReference type="SMART" id="SM00825">
    <property type="entry name" value="PKS_KS"/>
    <property type="match status" value="1"/>
</dbReference>
<protein>
    <submittedName>
        <fullName evidence="9">Uncharacterized protein</fullName>
    </submittedName>
</protein>
<dbReference type="InterPro" id="IPR029063">
    <property type="entry name" value="SAM-dependent_MTases_sf"/>
</dbReference>
<dbReference type="PROSITE" id="PS00606">
    <property type="entry name" value="KS3_1"/>
    <property type="match status" value="1"/>
</dbReference>
<dbReference type="InterPro" id="IPR042104">
    <property type="entry name" value="PKS_dehydratase_sf"/>
</dbReference>
<dbReference type="GO" id="GO:0016491">
    <property type="term" value="F:oxidoreductase activity"/>
    <property type="evidence" value="ECO:0007669"/>
    <property type="project" value="InterPro"/>
</dbReference>
<keyword evidence="3" id="KW-0597">Phosphoprotein</keyword>
<dbReference type="InParanoid" id="F1A1W2"/>
<feature type="domain" description="Ketosynthase family 3 (KS3)" evidence="7">
    <location>
        <begin position="14"/>
        <end position="439"/>
    </location>
</feature>
<dbReference type="CDD" id="cd08954">
    <property type="entry name" value="KR_1_FAS_SDR_x"/>
    <property type="match status" value="1"/>
</dbReference>
<dbReference type="SMART" id="SM00822">
    <property type="entry name" value="PKS_KR"/>
    <property type="match status" value="1"/>
</dbReference>
<dbReference type="CDD" id="cd05235">
    <property type="entry name" value="SDR_e1"/>
    <property type="match status" value="1"/>
</dbReference>
<dbReference type="Pfam" id="PF16197">
    <property type="entry name" value="KAsynt_C_assoc"/>
    <property type="match status" value="1"/>
</dbReference>
<dbReference type="InterPro" id="IPR018201">
    <property type="entry name" value="Ketoacyl_synth_AS"/>
</dbReference>
<dbReference type="SUPFAM" id="SSF50129">
    <property type="entry name" value="GroES-like"/>
    <property type="match status" value="1"/>
</dbReference>
<dbReference type="Gene3D" id="3.40.50.720">
    <property type="entry name" value="NAD(P)-binding Rossmann-like Domain"/>
    <property type="match status" value="3"/>
</dbReference>
<gene>
    <name evidence="9" type="ORF">DICPUDRAFT_158552</name>
</gene>
<dbReference type="eggNOG" id="KOG1221">
    <property type="taxonomic scope" value="Eukaryota"/>
</dbReference>
<dbReference type="InterPro" id="IPR013968">
    <property type="entry name" value="PKS_KR"/>
</dbReference>
<evidence type="ECO:0000256" key="4">
    <source>
        <dbReference type="ARBA" id="ARBA00022679"/>
    </source>
</evidence>
<keyword evidence="2" id="KW-0596">Phosphopantetheine</keyword>
<sequence length="2952" mass="337298">MEIEDKNKIYEKNNGDVAVIGVGFRVPSGDLIKSISNTNELWNGLSRGFNGIVETSERWSDNYAATGDIICKYAGLIPLDEWKSFDPIFFGIHPSDENVSSIDPQQRMLLKCTWEALEDSGIDPIALRGSNTSTFMGSSTIDYYTMNKSPFETQNNIFGSTSHSVANRISYCFDFRGESLTIDTACSSSLNAINLGYKSIKDGVSDLSIVGGVNFIIDPHISRSFTQLGMLSPTGRCHSFSSDADGYVRSESVGVVVLKSLEQAIKDGNNIYCVIKGSSSNVDGNYDKANFYSPSKSSQYRNVKLAIESTNCQINASDVDYIECHGTGTPTGDPIELEGISRVFKDTNKQVLIGSIKSNIGHGEASSGVMALIKCCVMFKNQSFVQNINFKSPNPDIKFEEWRLKVVTEPTPFNSNKNTVMAINNFGITGSNCCIILSEYSINKSQNSKIINKKYLIPFSSNSSTSLDRYKQIIMDQSGTFDFNKFANNQIKFKSTSLVQRSVIIASDWNDFNDKQNHFKSSNANSLSNITIENKSPFTVFVICGQGSQFNRMALELYQNEAIFKQWVDKFDNELFKYYGYSVLEKLRSIDDKDMKSVHAHTIAQPSNIMVQASLFELYKHWGIKADLIVGHSLGEISASYCSGMIDFETLCYLVYHRSVAQNKTTGTGRMLSVNISAEEYISNYSSKYPTVNIACYNSPSSIVVSGKEHLLDEIVADLKSKDIFCAMLGTLSSLHTSSQLVIKDEICSMNIKSKQSTTPIFSTVTANLFNHETTPFNSEYVFENVLQPVRFTQTISNIYKYIEENNYGNEVTFIEVAPHPTLSFYLNQMKSKQSPYFNNGDKITIHSPLHKKKNDYDEFLKTISTLYVNHSFNINFKSQIDYNNSSIDSRMSVNTLPLYQWDDKTYFKNNSTLETIKKDGPPIHHLGNTNKLPFLSYQTFINTKKQPFQWLKGHQVKGKYYFPGCGYVINLFNIYPNQDITINNIEFRTPLILQDGVNQCLQTTINTLSKNEYNIKSHFKDTTTNQWVLCSTGNFSLFKHGNEINNIVIEEIKTKCNFSKLSKSDLYESIKIKTGLTYKGLFQGVKECYIGDSCSLSIVSLNEIQNQNEFNHLIENDSMKSFFNAAILDSCLHGMLGFIKNQCQIVLERIEGLKYYSTNIPPNNQQSELYVYSEMKSRTDSYSYSGSIIIMLSDGTLLAEIANIVCTSLTPIIDNTLIIPPPSNEIYTPYQQSKDSIINKPESFKHLYQIDDLSVKDQDNESISNEYLLSLFYTHINQRCPDVNNETLSTIDYNQFKQLYYRESINENYFIFIFDNLKKYNELGNKKQLKEFCYHKSNIKIFEKTTKIMAKQIFPLENDDEYTDTAQSLFNGGFLEDFYQTSKVVQPLNNLLSEIILETIKPIVNEPIVFRILEFGGGVGSLSILVLEKINKLLIDNPSSNIDIEFTWSDISESFFTDIKEKFSNIKGINIIYRVLDLEKQLIDQELRPSYYDMVIMSNVLHVVKQLKFSLNEIHNILTPNGQLIYIEPPYKSIIFDSIFGVFSQWWPSTEDIEIRKDRCCMKQSSWYKLLDECNYKDTIMSGNDESMFLIQTRKPTINETVLSNTESMEQLTSYNNIILFGNSDNYKINQLFKSNKQLNTKIHQMNSFKEFKHWLQKSIDSIKQFKTLIMFMKTIDTLDITNFKEITFEYIQINQSILQHELSDYFTHALISVNSTSDNYLSSSIVGAARYFVEFPQLNLFTLDFDNVSLQNENVLSLLDVLINPTSSVQREFTITNNTVYYERYKKQSKFKQTFKSESFETNKDNLMVQLDPNLEYVLKTKKQQLKPNEIEIEVKGTGINYKDYLMYIGQISNNLDLNYGKEEEAENGTNQIPNIGNDFSGIITRCGRDVKKFKVGDEVFGTASKTSGSHVVIDYRYVYYKPNNMNHVQAASIPSIYVTSLHGIFYTGNLQSDQTILIHSAAGGIGLSSLELLKYKQHKGYIFLTVGSKDKEQYLIDKYGSFITGIYSSRNKNYVHQIKNRLKQLECDKDHQGVDLILNTLSSEYMDSNFQCLNSCGRIVDLSITHLTPNDYMTNSHFKYNYGYHNVELVEFSGPLFRNYLKKIFRMFNSNKLEPIPIIEYSNSQFKNALEYINQRQHIGKIVVNHDFDMLLKVFNEQQQNNSVIMKSSYDISRLDIGKNILVTGQTGIILEIMKWLVKYSNKSIDNIIILSRSPLKWELELLINQTKHQKDNTIKFHFNQIDIEDSKEIQKVLNQLESNSNITNIDTIMHFAFVNDIGDVQDVDMNRLNIAHGAKTIGAINLHNESIQRSWKLKQYIMASSASSIVASERQCCYVSACNVTDSLSKYRKSIGLPSLSVNLGAISSTGVVSRNDAIETMFHSSLLKLFSPQLILSSLDLFIQNSDKYSNYCLSDFNFEKVPPVITNYTHYKFDYEVNMVTKTNKSMESNINNDESVKLSVINKISELLSIDESKINLDYQLTQLGLDSLVIVQLKNWVDNEFGHNLITIQQLQNNKISLSIDIIIKGFKNKNNKKNEPAPDTKENKKSIEEFIQDEIKLEDSILSKPFSMESILNNNNKSILLTGSNGYLGGYLLNHLVEMQSCSKVYCLIRNKSNSPNPVNEIIDNLKHHQLYDSLTQQQLSKIIAITGDISKYRFGLSNETYSILSNEVDIIINSAADLNLQSNYQESKIVNVNGVKELIKFSISNETQKPIVHFSSISVFYNQPLYDKEFDEDTILPRFDGTPIGYMQTKVITERLLTYAEKSRGIPSLTIRLPDIWSNPETGIGHPTDIFQLSIHASSVLGYYPNINKIIYVAPITSLSKNIINMIFNEKSWVNQNQNSIYNLNDKPIRIKEIYNILEKNYNCKDIDVEKWQEMVSKSKEKQCIKFNAYHNQYQFNIISNISIEKGYNMSNKTKQLLKSIGSYDEKDWEINDQTIINNINRNNYK</sequence>
<dbReference type="CDD" id="cd02440">
    <property type="entry name" value="AdoMet_MTases"/>
    <property type="match status" value="1"/>
</dbReference>
<dbReference type="RefSeq" id="XP_003293656.1">
    <property type="nucleotide sequence ID" value="XM_003293608.1"/>
</dbReference>
<dbReference type="InterPro" id="IPR016039">
    <property type="entry name" value="Thiolase-like"/>
</dbReference>
<comment type="cofactor">
    <cofactor evidence="1">
        <name>pantetheine 4'-phosphate</name>
        <dbReference type="ChEBI" id="CHEBI:47942"/>
    </cofactor>
</comment>
<dbReference type="InterPro" id="IPR014030">
    <property type="entry name" value="Ketoacyl_synth_N"/>
</dbReference>
<feature type="domain" description="Carrier" evidence="6">
    <location>
        <begin position="2454"/>
        <end position="2531"/>
    </location>
</feature>
<reference evidence="10" key="1">
    <citation type="journal article" date="2011" name="Genome Biol.">
        <title>Comparative genomics of the social amoebae Dictyostelium discoideum and Dictyostelium purpureum.</title>
        <authorList>
            <consortium name="US DOE Joint Genome Institute (JGI-PGF)"/>
            <person name="Sucgang R."/>
            <person name="Kuo A."/>
            <person name="Tian X."/>
            <person name="Salerno W."/>
            <person name="Parikh A."/>
            <person name="Feasley C.L."/>
            <person name="Dalin E."/>
            <person name="Tu H."/>
            <person name="Huang E."/>
            <person name="Barry K."/>
            <person name="Lindquist E."/>
            <person name="Shapiro H."/>
            <person name="Bruce D."/>
            <person name="Schmutz J."/>
            <person name="Salamov A."/>
            <person name="Fey P."/>
            <person name="Gaudet P."/>
            <person name="Anjard C."/>
            <person name="Babu M.M."/>
            <person name="Basu S."/>
            <person name="Bushmanova Y."/>
            <person name="van der Wel H."/>
            <person name="Katoh-Kurasawa M."/>
            <person name="Dinh C."/>
            <person name="Coutinho P.M."/>
            <person name="Saito T."/>
            <person name="Elias M."/>
            <person name="Schaap P."/>
            <person name="Kay R.R."/>
            <person name="Henrissat B."/>
            <person name="Eichinger L."/>
            <person name="Rivero F."/>
            <person name="Putnam N.H."/>
            <person name="West C.M."/>
            <person name="Loomis W.F."/>
            <person name="Chisholm R.L."/>
            <person name="Shaulsky G."/>
            <person name="Strassmann J.E."/>
            <person name="Queller D.C."/>
            <person name="Kuspa A."/>
            <person name="Grigoriev I.V."/>
        </authorList>
    </citation>
    <scope>NUCLEOTIDE SEQUENCE [LARGE SCALE GENOMIC DNA]</scope>
    <source>
        <strain evidence="10">QSDP1</strain>
    </source>
</reference>
<dbReference type="Pfam" id="PF23297">
    <property type="entry name" value="ACP_SdgA_C"/>
    <property type="match status" value="1"/>
</dbReference>
<dbReference type="SUPFAM" id="SSF53901">
    <property type="entry name" value="Thiolase-like"/>
    <property type="match status" value="1"/>
</dbReference>
<dbReference type="InterPro" id="IPR020843">
    <property type="entry name" value="ER"/>
</dbReference>
<dbReference type="InterPro" id="IPR014043">
    <property type="entry name" value="Acyl_transferase_dom"/>
</dbReference>
<dbReference type="Pfam" id="PF14765">
    <property type="entry name" value="PS-DH"/>
    <property type="match status" value="1"/>
</dbReference>
<dbReference type="PANTHER" id="PTHR45681:SF5">
    <property type="entry name" value="POLYKETIDE SYNTHASE 27-RELATED"/>
    <property type="match status" value="1"/>
</dbReference>
<dbReference type="OMA" id="FLGCECS"/>
<dbReference type="Pfam" id="PF00109">
    <property type="entry name" value="ketoacyl-synt"/>
    <property type="match status" value="1"/>
</dbReference>
<dbReference type="Gene3D" id="3.40.47.10">
    <property type="match status" value="1"/>
</dbReference>
<evidence type="ECO:0000259" key="8">
    <source>
        <dbReference type="PROSITE" id="PS52019"/>
    </source>
</evidence>
<dbReference type="SMART" id="SM00827">
    <property type="entry name" value="PKS_AT"/>
    <property type="match status" value="1"/>
</dbReference>
<dbReference type="InterPro" id="IPR032821">
    <property type="entry name" value="PKS_assoc"/>
</dbReference>
<dbReference type="InterPro" id="IPR001227">
    <property type="entry name" value="Ac_transferase_dom_sf"/>
</dbReference>
<name>F1A1W2_DICPU</name>
<dbReference type="InterPro" id="IPR016036">
    <property type="entry name" value="Malonyl_transacylase_ACP-bd"/>
</dbReference>
<dbReference type="InterPro" id="IPR009081">
    <property type="entry name" value="PP-bd_ACP"/>
</dbReference>
<evidence type="ECO:0000256" key="3">
    <source>
        <dbReference type="ARBA" id="ARBA00022553"/>
    </source>
</evidence>
<dbReference type="Pfam" id="PF08242">
    <property type="entry name" value="Methyltransf_12"/>
    <property type="match status" value="1"/>
</dbReference>
<dbReference type="CDD" id="cd05195">
    <property type="entry name" value="enoyl_red"/>
    <property type="match status" value="1"/>
</dbReference>
<feature type="domain" description="PKS/mFAS DH" evidence="8">
    <location>
        <begin position="922"/>
        <end position="1216"/>
    </location>
</feature>
<dbReference type="Gene3D" id="3.10.129.110">
    <property type="entry name" value="Polyketide synthase dehydratase"/>
    <property type="match status" value="1"/>
</dbReference>
<dbReference type="SUPFAM" id="SSF47336">
    <property type="entry name" value="ACP-like"/>
    <property type="match status" value="1"/>
</dbReference>
<dbReference type="PROSITE" id="PS52019">
    <property type="entry name" value="PKS_MFAS_DH"/>
    <property type="match status" value="1"/>
</dbReference>
<evidence type="ECO:0000256" key="5">
    <source>
        <dbReference type="PROSITE-ProRule" id="PRU01363"/>
    </source>
</evidence>
<dbReference type="InterPro" id="IPR020841">
    <property type="entry name" value="PKS_Beta-ketoAc_synthase_dom"/>
</dbReference>
<dbReference type="SUPFAM" id="SSF52151">
    <property type="entry name" value="FabD/lysophospholipase-like"/>
    <property type="match status" value="1"/>
</dbReference>
<dbReference type="VEuPathDB" id="AmoebaDB:DICPUDRAFT_158552"/>
<keyword evidence="10" id="KW-1185">Reference proteome</keyword>
<dbReference type="GO" id="GO:0006633">
    <property type="term" value="P:fatty acid biosynthetic process"/>
    <property type="evidence" value="ECO:0000318"/>
    <property type="project" value="GO_Central"/>
</dbReference>
<dbReference type="SUPFAM" id="SSF51735">
    <property type="entry name" value="NAD(P)-binding Rossmann-fold domains"/>
    <property type="match status" value="3"/>
</dbReference>
<dbReference type="InterPro" id="IPR013217">
    <property type="entry name" value="Methyltransf_12"/>
</dbReference>
<dbReference type="Gene3D" id="3.40.50.150">
    <property type="entry name" value="Vaccinia Virus protein VP39"/>
    <property type="match status" value="1"/>
</dbReference>
<dbReference type="InterPro" id="IPR013120">
    <property type="entry name" value="FAR_NAD-bd"/>
</dbReference>
<dbReference type="SMART" id="SM00829">
    <property type="entry name" value="PKS_ER"/>
    <property type="match status" value="1"/>
</dbReference>
<dbReference type="InterPro" id="IPR049551">
    <property type="entry name" value="PKS_DH_C"/>
</dbReference>
<feature type="region of interest" description="C-terminal hotdog fold" evidence="5">
    <location>
        <begin position="1058"/>
        <end position="1216"/>
    </location>
</feature>
<dbReference type="GO" id="GO:0004315">
    <property type="term" value="F:3-oxoacyl-[acyl-carrier-protein] synthase activity"/>
    <property type="evidence" value="ECO:0007669"/>
    <property type="project" value="InterPro"/>
</dbReference>
<dbReference type="InterPro" id="IPR050444">
    <property type="entry name" value="Polyketide_Synthase"/>
</dbReference>
<dbReference type="SUPFAM" id="SSF55048">
    <property type="entry name" value="Probable ACP-binding domain of malonyl-CoA ACP transacylase"/>
    <property type="match status" value="1"/>
</dbReference>
<dbReference type="InterPro" id="IPR014031">
    <property type="entry name" value="Ketoacyl_synth_C"/>
</dbReference>
<dbReference type="InterPro" id="IPR049900">
    <property type="entry name" value="PKS_mFAS_DH"/>
</dbReference>
<dbReference type="Pfam" id="PF08240">
    <property type="entry name" value="ADH_N"/>
    <property type="match status" value="1"/>
</dbReference>
<feature type="active site" description="Proton acceptor; for dehydratase activity" evidence="5">
    <location>
        <position position="955"/>
    </location>
</feature>
<dbReference type="Gene3D" id="3.90.180.10">
    <property type="entry name" value="Medium-chain alcohol dehydrogenases, catalytic domain"/>
    <property type="match status" value="1"/>
</dbReference>
<dbReference type="InterPro" id="IPR011032">
    <property type="entry name" value="GroES-like_sf"/>
</dbReference>
<dbReference type="FunFam" id="3.40.47.10:FF:000091">
    <property type="entry name" value="Probable polyketide synthase 32"/>
    <property type="match status" value="1"/>
</dbReference>
<dbReference type="CDD" id="cd00833">
    <property type="entry name" value="PKS"/>
    <property type="match status" value="1"/>
</dbReference>
<dbReference type="FunFam" id="3.40.50.720:FF:000794">
    <property type="entry name" value="Probable polyketide synthase 33"/>
    <property type="match status" value="1"/>
</dbReference>
<dbReference type="InterPro" id="IPR036291">
    <property type="entry name" value="NAD(P)-bd_dom_sf"/>
</dbReference>
<dbReference type="PROSITE" id="PS50075">
    <property type="entry name" value="CARRIER"/>
    <property type="match status" value="1"/>
</dbReference>
<dbReference type="Pfam" id="PF00698">
    <property type="entry name" value="Acyl_transf_1"/>
    <property type="match status" value="1"/>
</dbReference>
<evidence type="ECO:0000259" key="7">
    <source>
        <dbReference type="PROSITE" id="PS52004"/>
    </source>
</evidence>
<dbReference type="PANTHER" id="PTHR45681">
    <property type="entry name" value="POLYKETIDE SYNTHASE 44-RELATED"/>
    <property type="match status" value="1"/>
</dbReference>
<accession>F1A1W2</accession>
<feature type="region of interest" description="N-terminal hotdog fold" evidence="5">
    <location>
        <begin position="922"/>
        <end position="1043"/>
    </location>
</feature>
<evidence type="ECO:0000313" key="10">
    <source>
        <dbReference type="Proteomes" id="UP000001064"/>
    </source>
</evidence>
<proteinExistence type="predicted"/>
<dbReference type="Proteomes" id="UP000001064">
    <property type="component" value="Unassembled WGS sequence"/>
</dbReference>
<evidence type="ECO:0000313" key="9">
    <source>
        <dbReference type="EMBL" id="EGC29820.1"/>
    </source>
</evidence>
<dbReference type="Gene3D" id="1.10.1200.10">
    <property type="entry name" value="ACP-like"/>
    <property type="match status" value="1"/>
</dbReference>
<dbReference type="FunCoup" id="F1A1W2">
    <property type="interactions" value="13"/>
</dbReference>
<dbReference type="InterPro" id="IPR010080">
    <property type="entry name" value="Thioester_reductase-like_dom"/>
</dbReference>